<protein>
    <recommendedName>
        <fullName evidence="3">Trigger factor</fullName>
    </recommendedName>
</protein>
<organism evidence="1 2">
    <name type="scientific">Mycoplasmoides fastidiosum</name>
    <dbReference type="NCBI Taxonomy" id="92758"/>
    <lineage>
        <taxon>Bacteria</taxon>
        <taxon>Bacillati</taxon>
        <taxon>Mycoplasmatota</taxon>
        <taxon>Mycoplasmoidales</taxon>
        <taxon>Mycoplasmoidaceae</taxon>
        <taxon>Mycoplasmoides</taxon>
    </lineage>
</organism>
<accession>A0ABU0LZ91</accession>
<dbReference type="InterPro" id="IPR037041">
    <property type="entry name" value="Trigger_fac_C_sf"/>
</dbReference>
<dbReference type="NCBIfam" id="NF045756">
    <property type="entry name" value="MPN555"/>
    <property type="match status" value="1"/>
</dbReference>
<evidence type="ECO:0008006" key="3">
    <source>
        <dbReference type="Google" id="ProtNLM"/>
    </source>
</evidence>
<dbReference type="RefSeq" id="WP_256547278.1">
    <property type="nucleotide sequence ID" value="NZ_CP101809.1"/>
</dbReference>
<gene>
    <name evidence="1" type="ORF">J2Z62_000469</name>
</gene>
<evidence type="ECO:0000313" key="1">
    <source>
        <dbReference type="EMBL" id="MDQ0514031.1"/>
    </source>
</evidence>
<dbReference type="Proteomes" id="UP001240643">
    <property type="component" value="Unassembled WGS sequence"/>
</dbReference>
<reference evidence="1" key="1">
    <citation type="submission" date="2023-07" db="EMBL/GenBank/DDBJ databases">
        <title>Genomic Encyclopedia of Type Strains, Phase IV (KMG-IV): sequencing the most valuable type-strain genomes for metagenomic binning, comparative biology and taxonomic classification.</title>
        <authorList>
            <person name="Goeker M."/>
        </authorList>
    </citation>
    <scope>NUCLEOTIDE SEQUENCE [LARGE SCALE GENOMIC DNA]</scope>
    <source>
        <strain evidence="1">DSM 21204</strain>
    </source>
</reference>
<evidence type="ECO:0000313" key="2">
    <source>
        <dbReference type="Proteomes" id="UP001240643"/>
    </source>
</evidence>
<dbReference type="InterPro" id="IPR027304">
    <property type="entry name" value="Trigger_fact/SurA_dom_sf"/>
</dbReference>
<proteinExistence type="predicted"/>
<dbReference type="InterPro" id="IPR054820">
    <property type="entry name" value="MPN555-like"/>
</dbReference>
<comment type="caution">
    <text evidence="1">The sequence shown here is derived from an EMBL/GenBank/DDBJ whole genome shotgun (WGS) entry which is preliminary data.</text>
</comment>
<dbReference type="EMBL" id="JAUSWO010000001">
    <property type="protein sequence ID" value="MDQ0514031.1"/>
    <property type="molecule type" value="Genomic_DNA"/>
</dbReference>
<keyword evidence="2" id="KW-1185">Reference proteome</keyword>
<dbReference type="Gene3D" id="1.10.3120.10">
    <property type="entry name" value="Trigger factor, C-terminal domain"/>
    <property type="match status" value="1"/>
</dbReference>
<sequence>MELKSKIKSKQPIPWGKIIVIRELNVHPTVLGQMEKGIRDNNPKITEQELQQQVYKMVLRDNYFNHLMDLVAQSYEIVVDPEEENARKRDLKQLHPELDQAMVDQIVRINIMREIIFTDLGKEFGISVTDEQAKESLDRFYQQTGQPIREFLSNRKKFEDIKKTIFDQLISERLMNAFKPDFQLEEFNRRMEAERRQQQEQAAKKPN</sequence>
<dbReference type="SUPFAM" id="SSF109998">
    <property type="entry name" value="Triger factor/SurA peptide-binding domain-like"/>
    <property type="match status" value="1"/>
</dbReference>
<name>A0ABU0LZ91_9BACT</name>